<reference evidence="1 2" key="1">
    <citation type="submission" date="2017-12" db="EMBL/GenBank/DDBJ databases">
        <title>Phylogenetic diversity of female urinary microbiome.</title>
        <authorList>
            <person name="Thomas-White K."/>
            <person name="Wolfe A.J."/>
        </authorList>
    </citation>
    <scope>NUCLEOTIDE SEQUENCE [LARGE SCALE GENOMIC DNA]</scope>
    <source>
        <strain evidence="1 2">UMB0250</strain>
    </source>
</reference>
<comment type="caution">
    <text evidence="1">The sequence shown here is derived from an EMBL/GenBank/DDBJ whole genome shotgun (WGS) entry which is preliminary data.</text>
</comment>
<proteinExistence type="predicted"/>
<evidence type="ECO:0008006" key="3">
    <source>
        <dbReference type="Google" id="ProtNLM"/>
    </source>
</evidence>
<dbReference type="Proteomes" id="UP000234545">
    <property type="component" value="Unassembled WGS sequence"/>
</dbReference>
<gene>
    <name evidence="1" type="ORF">CYJ25_01085</name>
</gene>
<sequence>MNLLRACARPALALPAILDGISALREPEVHVERAHVVRPLMDKVAGEAAPTDEQLTVATRVLGGVTLGAATCFALGKAPRTSATVLAAISIPMALVNHPLWTARSRAERREMTSEMASRFALAGAYALASTDRVGAPSVSWRVNQWQARRALEREKALATKVSA</sequence>
<evidence type="ECO:0000313" key="1">
    <source>
        <dbReference type="EMBL" id="PKY66867.1"/>
    </source>
</evidence>
<dbReference type="AlphaFoldDB" id="A0A2I1I6V4"/>
<dbReference type="EMBL" id="PKKJ01000001">
    <property type="protein sequence ID" value="PKY66867.1"/>
    <property type="molecule type" value="Genomic_DNA"/>
</dbReference>
<name>A0A2I1I6V4_9ACTO</name>
<organism evidence="1 2">
    <name type="scientific">Schaalia turicensis</name>
    <dbReference type="NCBI Taxonomy" id="131111"/>
    <lineage>
        <taxon>Bacteria</taxon>
        <taxon>Bacillati</taxon>
        <taxon>Actinomycetota</taxon>
        <taxon>Actinomycetes</taxon>
        <taxon>Actinomycetales</taxon>
        <taxon>Actinomycetaceae</taxon>
        <taxon>Schaalia</taxon>
    </lineage>
</organism>
<dbReference type="OrthoDB" id="329282at2"/>
<evidence type="ECO:0000313" key="2">
    <source>
        <dbReference type="Proteomes" id="UP000234545"/>
    </source>
</evidence>
<protein>
    <recommendedName>
        <fullName evidence="3">DoxX family protein</fullName>
    </recommendedName>
</protein>
<dbReference type="RefSeq" id="WP_101627374.1">
    <property type="nucleotide sequence ID" value="NZ_JBCOMK010000002.1"/>
</dbReference>
<accession>A0A2I1I6V4</accession>